<feature type="compositionally biased region" description="Low complexity" evidence="1">
    <location>
        <begin position="308"/>
        <end position="322"/>
    </location>
</feature>
<dbReference type="Proteomes" id="UP000801428">
    <property type="component" value="Unassembled WGS sequence"/>
</dbReference>
<feature type="compositionally biased region" description="Low complexity" evidence="1">
    <location>
        <begin position="427"/>
        <end position="455"/>
    </location>
</feature>
<dbReference type="EMBL" id="SWKU01000052">
    <property type="protein sequence ID" value="KAF2993435.1"/>
    <property type="molecule type" value="Genomic_DNA"/>
</dbReference>
<comment type="caution">
    <text evidence="2">The sequence shown here is derived from an EMBL/GenBank/DDBJ whole genome shotgun (WGS) entry which is preliminary data.</text>
</comment>
<accession>A0A9P4T3V3</accession>
<evidence type="ECO:0000313" key="3">
    <source>
        <dbReference type="Proteomes" id="UP000801428"/>
    </source>
</evidence>
<sequence>MSSTTLLIECLPSGTKPNTVHAQFQHQEQPHPAITNIYTHASYPNKAWVVFASATSPGIHSSRRLFGEVGGQTYYCRSISPGEIPFDTTVPCAKVSRYSAFVAEKEREVKTSTLLITGLSSKLQWRQHLAELSGVDKEDCDGKFVYVGEKTDRVGREMIRDVKVQFFDIKDAEDVWEEIRDKGMHKNQVVGEVEVMDVDRETETEAIEAGGIEADGSSGPVRNSRSPLPMEVTPIARRPTPEPINDFVPLGAAGDIQEPAAAQSVPASEPAVGEAESYSIQKGHGNIAEAIGEIAPLTEEQKTARPVAQAQQGNEEQANNEQPAVGASGATMPTPAGNAAQNATASDDPGVFARTPAIKPRKQRRAPNKPTGVEKSKSRGKTASADPSRLVLRVPRAALESLDNPVPRFQPFGRARGPALAPPQPQPQQQSQLQPQLGPVLVPVPQPRARVPARPSSHHPLSALQRETLQAQSDVLDRSIMRAAAQSVLRAREKDEIDRQIEQWMRDKEEIDRQLE</sequence>
<feature type="region of interest" description="Disordered" evidence="1">
    <location>
        <begin position="300"/>
        <end position="464"/>
    </location>
</feature>
<reference evidence="2" key="1">
    <citation type="submission" date="2019-04" db="EMBL/GenBank/DDBJ databases">
        <title>Sequencing of skin fungus with MAO and IRED activity.</title>
        <authorList>
            <person name="Marsaioli A.J."/>
            <person name="Bonatto J.M.C."/>
            <person name="Reis Junior O."/>
        </authorList>
    </citation>
    <scope>NUCLEOTIDE SEQUENCE</scope>
    <source>
        <strain evidence="2">30M1</strain>
    </source>
</reference>
<protein>
    <submittedName>
        <fullName evidence="2">Uncharacterized protein</fullName>
    </submittedName>
</protein>
<name>A0A9P4T3V3_CURKU</name>
<dbReference type="AlphaFoldDB" id="A0A9P4T3V3"/>
<feature type="region of interest" description="Disordered" evidence="1">
    <location>
        <begin position="259"/>
        <end position="279"/>
    </location>
</feature>
<gene>
    <name evidence="2" type="ORF">E8E13_000997</name>
</gene>
<proteinExistence type="predicted"/>
<evidence type="ECO:0000313" key="2">
    <source>
        <dbReference type="EMBL" id="KAF2993435.1"/>
    </source>
</evidence>
<evidence type="ECO:0000256" key="1">
    <source>
        <dbReference type="SAM" id="MobiDB-lite"/>
    </source>
</evidence>
<organism evidence="2 3">
    <name type="scientific">Curvularia kusanoi</name>
    <name type="common">Cochliobolus kusanoi</name>
    <dbReference type="NCBI Taxonomy" id="90978"/>
    <lineage>
        <taxon>Eukaryota</taxon>
        <taxon>Fungi</taxon>
        <taxon>Dikarya</taxon>
        <taxon>Ascomycota</taxon>
        <taxon>Pezizomycotina</taxon>
        <taxon>Dothideomycetes</taxon>
        <taxon>Pleosporomycetidae</taxon>
        <taxon>Pleosporales</taxon>
        <taxon>Pleosporineae</taxon>
        <taxon>Pleosporaceae</taxon>
        <taxon>Curvularia</taxon>
    </lineage>
</organism>
<dbReference type="OrthoDB" id="3797342at2759"/>
<keyword evidence="3" id="KW-1185">Reference proteome</keyword>